<name>A0A8H7UFR6_9FUNG</name>
<dbReference type="OrthoDB" id="655030at2759"/>
<proteinExistence type="inferred from homology"/>
<dbReference type="AlphaFoldDB" id="A0A8H7UFR6"/>
<evidence type="ECO:0000256" key="2">
    <source>
        <dbReference type="ARBA" id="ARBA00022630"/>
    </source>
</evidence>
<evidence type="ECO:0000313" key="7">
    <source>
        <dbReference type="Proteomes" id="UP000612746"/>
    </source>
</evidence>
<dbReference type="GO" id="GO:0004497">
    <property type="term" value="F:monooxygenase activity"/>
    <property type="evidence" value="ECO:0007669"/>
    <property type="project" value="InterPro"/>
</dbReference>
<organism evidence="6 7">
    <name type="scientific">Umbelopsis vinacea</name>
    <dbReference type="NCBI Taxonomy" id="44442"/>
    <lineage>
        <taxon>Eukaryota</taxon>
        <taxon>Fungi</taxon>
        <taxon>Fungi incertae sedis</taxon>
        <taxon>Mucoromycota</taxon>
        <taxon>Mucoromycotina</taxon>
        <taxon>Umbelopsidomycetes</taxon>
        <taxon>Umbelopsidales</taxon>
        <taxon>Umbelopsidaceae</taxon>
        <taxon>Umbelopsis</taxon>
    </lineage>
</organism>
<feature type="domain" description="FAD-binding" evidence="5">
    <location>
        <begin position="8"/>
        <end position="373"/>
    </location>
</feature>
<dbReference type="InterPro" id="IPR050562">
    <property type="entry name" value="FAD_mOase_fung"/>
</dbReference>
<evidence type="ECO:0000256" key="4">
    <source>
        <dbReference type="ARBA" id="ARBA00023002"/>
    </source>
</evidence>
<dbReference type="Gene3D" id="3.50.50.60">
    <property type="entry name" value="FAD/NAD(P)-binding domain"/>
    <property type="match status" value="1"/>
</dbReference>
<dbReference type="PANTHER" id="PTHR47356">
    <property type="entry name" value="FAD-DEPENDENT MONOOXYGENASE ASQG-RELATED"/>
    <property type="match status" value="1"/>
</dbReference>
<dbReference type="SUPFAM" id="SSF51905">
    <property type="entry name" value="FAD/NAD(P)-binding domain"/>
    <property type="match status" value="1"/>
</dbReference>
<reference evidence="6" key="1">
    <citation type="submission" date="2020-12" db="EMBL/GenBank/DDBJ databases">
        <title>Metabolic potential, ecology and presence of endohyphal bacteria is reflected in genomic diversity of Mucoromycotina.</title>
        <authorList>
            <person name="Muszewska A."/>
            <person name="Okrasinska A."/>
            <person name="Steczkiewicz K."/>
            <person name="Drgas O."/>
            <person name="Orlowska M."/>
            <person name="Perlinska-Lenart U."/>
            <person name="Aleksandrzak-Piekarczyk T."/>
            <person name="Szatraj K."/>
            <person name="Zielenkiewicz U."/>
            <person name="Pilsyk S."/>
            <person name="Malc E."/>
            <person name="Mieczkowski P."/>
            <person name="Kruszewska J.S."/>
            <person name="Biernat P."/>
            <person name="Pawlowska J."/>
        </authorList>
    </citation>
    <scope>NUCLEOTIDE SEQUENCE</scope>
    <source>
        <strain evidence="6">WA0000051536</strain>
    </source>
</reference>
<keyword evidence="3" id="KW-0274">FAD</keyword>
<keyword evidence="2" id="KW-0285">Flavoprotein</keyword>
<protein>
    <recommendedName>
        <fullName evidence="5">FAD-binding domain-containing protein</fullName>
    </recommendedName>
</protein>
<dbReference type="InterPro" id="IPR036188">
    <property type="entry name" value="FAD/NAD-bd_sf"/>
</dbReference>
<comment type="caution">
    <text evidence="6">The sequence shown here is derived from an EMBL/GenBank/DDBJ whole genome shotgun (WGS) entry which is preliminary data.</text>
</comment>
<comment type="similarity">
    <text evidence="1">Belongs to the paxM FAD-dependent monooxygenase family.</text>
</comment>
<dbReference type="GO" id="GO:0071949">
    <property type="term" value="F:FAD binding"/>
    <property type="evidence" value="ECO:0007669"/>
    <property type="project" value="InterPro"/>
</dbReference>
<evidence type="ECO:0000256" key="3">
    <source>
        <dbReference type="ARBA" id="ARBA00022827"/>
    </source>
</evidence>
<dbReference type="Proteomes" id="UP000612746">
    <property type="component" value="Unassembled WGS sequence"/>
</dbReference>
<sequence>MEQTKKFKAIIVGGSVSGLTLALCFERANIDYIVLEAREKFAPQVGASVGLFPNGLRILDQLGITEKIEQSTEPLKKGYLRSSDGKIFCRTQIFDELFARHGYKFVFLERQQLLSFLYEAITNKSKLLANKKVDKIEEDQHGVKVKTTDGSVYEGDIVIGGDGVWSTVREHMWNEMEKDEKLAAVLEEDRQALFSEYSCLFGISDKVQGIHEGRSNIIYGSGTSFLSAVGKGGTIYWFFFEKLPEVYKAPNIPRYSEQDAIDSAEKQADSLFTEDIKFAEIWKQRRSAVKVAMEEGVIKKWHYGRTVLLGDAAHKYTANFGMGANSCIESAVVFTNTLFESLKEKPEGLDHSDIEKVFTTYQSKRQAHVETVCTASSETTRTEALDGFKRAVMGKYIFPLLGDGVKLSMVKALMIPSPTLSFIDKPTRPHTIPYLDEEQPKGWFSWLGF</sequence>
<dbReference type="EMBL" id="JAEPRA010000006">
    <property type="protein sequence ID" value="KAG2184101.1"/>
    <property type="molecule type" value="Genomic_DNA"/>
</dbReference>
<evidence type="ECO:0000313" key="6">
    <source>
        <dbReference type="EMBL" id="KAG2184101.1"/>
    </source>
</evidence>
<dbReference type="PANTHER" id="PTHR47356:SF2">
    <property type="entry name" value="FAD-BINDING DOMAIN-CONTAINING PROTEIN-RELATED"/>
    <property type="match status" value="1"/>
</dbReference>
<evidence type="ECO:0000256" key="1">
    <source>
        <dbReference type="ARBA" id="ARBA00007992"/>
    </source>
</evidence>
<dbReference type="InterPro" id="IPR002938">
    <property type="entry name" value="FAD-bd"/>
</dbReference>
<keyword evidence="4" id="KW-0560">Oxidoreductase</keyword>
<accession>A0A8H7UFR6</accession>
<evidence type="ECO:0000259" key="5">
    <source>
        <dbReference type="Pfam" id="PF01494"/>
    </source>
</evidence>
<dbReference type="Pfam" id="PF01494">
    <property type="entry name" value="FAD_binding_3"/>
    <property type="match status" value="1"/>
</dbReference>
<dbReference type="PRINTS" id="PR00420">
    <property type="entry name" value="RNGMNOXGNASE"/>
</dbReference>
<gene>
    <name evidence="6" type="ORF">INT44_009116</name>
</gene>
<keyword evidence="7" id="KW-1185">Reference proteome</keyword>